<gene>
    <name evidence="4" type="ORF">ERW49_04415</name>
</gene>
<dbReference type="EMBL" id="SEZJ01000003">
    <property type="protein sequence ID" value="RYU47602.1"/>
    <property type="molecule type" value="Genomic_DNA"/>
</dbReference>
<feature type="compositionally biased region" description="Basic and acidic residues" evidence="2">
    <location>
        <begin position="369"/>
        <end position="378"/>
    </location>
</feature>
<name>A0A4Q5KRC9_9GAMM</name>
<feature type="compositionally biased region" description="Basic and acidic residues" evidence="2">
    <location>
        <begin position="349"/>
        <end position="360"/>
    </location>
</feature>
<evidence type="ECO:0000313" key="4">
    <source>
        <dbReference type="EMBL" id="RYU47602.1"/>
    </source>
</evidence>
<evidence type="ECO:0000256" key="3">
    <source>
        <dbReference type="SAM" id="Phobius"/>
    </source>
</evidence>
<feature type="transmembrane region" description="Helical" evidence="3">
    <location>
        <begin position="6"/>
        <end position="25"/>
    </location>
</feature>
<comment type="caution">
    <text evidence="4">The sequence shown here is derived from an EMBL/GenBank/DDBJ whole genome shotgun (WGS) entry which is preliminary data.</text>
</comment>
<keyword evidence="3" id="KW-0812">Transmembrane</keyword>
<feature type="compositionally biased region" description="Polar residues" evidence="2">
    <location>
        <begin position="379"/>
        <end position="392"/>
    </location>
</feature>
<keyword evidence="3" id="KW-0472">Membrane</keyword>
<dbReference type="SUPFAM" id="SSF81901">
    <property type="entry name" value="HCP-like"/>
    <property type="match status" value="1"/>
</dbReference>
<sequence>MDWIQIAVVGLVILLVLVCINFFFANGKQKKKQQQKERDESSYRRALAEARAAERQERVYKAQTGHISTQLFLAKEAEMNNFEEALHWYEMAAKLDNNIAMRSVIRLCDGRRDNVELREKSEFWAKVVAAQEGGAEEKLALGIAYLQGNGVEADIEKGISYITEAAELDHIPAQLFIADWYVAESNPQPNAKFAAEWNLRAAMLDNIEAQIRIGKQYAEGRGVEVDPKKATYWLEVAAEAGDAKAQYFAGEMGADTNEKGNSIAYIWLWLAAKNGIEAAATRRDHVGHLVGVDAVIGLQSMAKPLFEKMAKGKVKKHVIIKSLDKLYQRESYFPDGNEFVVGGSTSEKGSQESDVKKTESQSEEMTQSTEREDDKKESINFSQTKMDSNMKF</sequence>
<dbReference type="Pfam" id="PF08238">
    <property type="entry name" value="Sel1"/>
    <property type="match status" value="3"/>
</dbReference>
<protein>
    <submittedName>
        <fullName evidence="4">Sel1 repeat family protein</fullName>
    </submittedName>
</protein>
<dbReference type="SMART" id="SM00671">
    <property type="entry name" value="SEL1"/>
    <property type="match status" value="5"/>
</dbReference>
<keyword evidence="3" id="KW-1133">Transmembrane helix</keyword>
<proteinExistence type="predicted"/>
<dbReference type="AlphaFoldDB" id="A0A4Q5KRC9"/>
<dbReference type="Proteomes" id="UP000293465">
    <property type="component" value="Unassembled WGS sequence"/>
</dbReference>
<dbReference type="InterPro" id="IPR011990">
    <property type="entry name" value="TPR-like_helical_dom_sf"/>
</dbReference>
<feature type="region of interest" description="Disordered" evidence="2">
    <location>
        <begin position="343"/>
        <end position="392"/>
    </location>
</feature>
<reference evidence="4 5" key="1">
    <citation type="submission" date="2019-02" db="EMBL/GenBank/DDBJ databases">
        <title>Genome sequences of Aliivibrio finisterrensis strains from farmed Atlantic salmon.</title>
        <authorList>
            <person name="Bowman J.P."/>
        </authorList>
    </citation>
    <scope>NUCLEOTIDE SEQUENCE [LARGE SCALE GENOMIC DNA]</scope>
    <source>
        <strain evidence="4 5">A32</strain>
    </source>
</reference>
<evidence type="ECO:0000256" key="2">
    <source>
        <dbReference type="SAM" id="MobiDB-lite"/>
    </source>
</evidence>
<evidence type="ECO:0000313" key="5">
    <source>
        <dbReference type="Proteomes" id="UP000293465"/>
    </source>
</evidence>
<dbReference type="InterPro" id="IPR050767">
    <property type="entry name" value="Sel1_AlgK"/>
</dbReference>
<dbReference type="InterPro" id="IPR006597">
    <property type="entry name" value="Sel1-like"/>
</dbReference>
<dbReference type="PANTHER" id="PTHR11102:SF160">
    <property type="entry name" value="ERAD-ASSOCIATED E3 UBIQUITIN-PROTEIN LIGASE COMPONENT HRD3"/>
    <property type="match status" value="1"/>
</dbReference>
<evidence type="ECO:0000256" key="1">
    <source>
        <dbReference type="SAM" id="Coils"/>
    </source>
</evidence>
<dbReference type="RefSeq" id="WP_130086486.1">
    <property type="nucleotide sequence ID" value="NZ_SEZJ01000003.1"/>
</dbReference>
<organism evidence="4 5">
    <name type="scientific">Aliivibrio finisterrensis</name>
    <dbReference type="NCBI Taxonomy" id="511998"/>
    <lineage>
        <taxon>Bacteria</taxon>
        <taxon>Pseudomonadati</taxon>
        <taxon>Pseudomonadota</taxon>
        <taxon>Gammaproteobacteria</taxon>
        <taxon>Vibrionales</taxon>
        <taxon>Vibrionaceae</taxon>
        <taxon>Aliivibrio</taxon>
    </lineage>
</organism>
<dbReference type="PANTHER" id="PTHR11102">
    <property type="entry name" value="SEL-1-LIKE PROTEIN"/>
    <property type="match status" value="1"/>
</dbReference>
<feature type="coiled-coil region" evidence="1">
    <location>
        <begin position="36"/>
        <end position="63"/>
    </location>
</feature>
<keyword evidence="1" id="KW-0175">Coiled coil</keyword>
<accession>A0A4Q5KRC9</accession>
<dbReference type="GeneID" id="56274270"/>
<dbReference type="OrthoDB" id="6114904at2"/>
<dbReference type="Gene3D" id="1.25.40.10">
    <property type="entry name" value="Tetratricopeptide repeat domain"/>
    <property type="match status" value="2"/>
</dbReference>